<comment type="caution">
    <text evidence="10">The sequence shown here is derived from an EMBL/GenBank/DDBJ whole genome shotgun (WGS) entry which is preliminary data.</text>
</comment>
<dbReference type="GO" id="GO:0009306">
    <property type="term" value="P:protein secretion"/>
    <property type="evidence" value="ECO:0007669"/>
    <property type="project" value="UniProtKB-UniRule"/>
</dbReference>
<keyword evidence="7 9" id="KW-0811">Translocation</keyword>
<keyword evidence="4 9" id="KW-0812">Transmembrane</keyword>
<keyword evidence="3 9" id="KW-1003">Cell membrane</keyword>
<keyword evidence="2 9" id="KW-0813">Transport</keyword>
<evidence type="ECO:0000256" key="1">
    <source>
        <dbReference type="ARBA" id="ARBA00004370"/>
    </source>
</evidence>
<evidence type="ECO:0000256" key="6">
    <source>
        <dbReference type="ARBA" id="ARBA00022989"/>
    </source>
</evidence>
<comment type="subunit">
    <text evidence="9">Component of the Sec protein translocase complex. Heterotrimer consisting of SecY, SecE and SecG subunits. The heterotrimers can form oligomers, although 1 heterotrimer is thought to be able to translocate proteins. Interacts with the ribosome. Interacts with SecDF, and other proteins may be involved. Interacts with SecA.</text>
</comment>
<comment type="function">
    <text evidence="9">Essential subunit of the Sec protein translocation channel SecYEG. Clamps together the 2 halves of SecY. May contact the channel plug during translocation.</text>
</comment>
<dbReference type="NCBIfam" id="TIGR00964">
    <property type="entry name" value="secE_bact"/>
    <property type="match status" value="1"/>
</dbReference>
<feature type="transmembrane region" description="Helical" evidence="9">
    <location>
        <begin position="28"/>
        <end position="53"/>
    </location>
</feature>
<evidence type="ECO:0000256" key="4">
    <source>
        <dbReference type="ARBA" id="ARBA00022692"/>
    </source>
</evidence>
<name>A0A101GZJ3_9BACT</name>
<dbReference type="EMBL" id="LGGH01000092">
    <property type="protein sequence ID" value="KUK67553.1"/>
    <property type="molecule type" value="Genomic_DNA"/>
</dbReference>
<dbReference type="PANTHER" id="PTHR33910:SF1">
    <property type="entry name" value="PROTEIN TRANSLOCASE SUBUNIT SECE"/>
    <property type="match status" value="1"/>
</dbReference>
<dbReference type="AlphaFoldDB" id="A0A101GZJ3"/>
<comment type="similarity">
    <text evidence="9">Belongs to the SecE/SEC61-gamma family.</text>
</comment>
<organism evidence="10 11">
    <name type="scientific">Mesotoga infera</name>
    <dbReference type="NCBI Taxonomy" id="1236046"/>
    <lineage>
        <taxon>Bacteria</taxon>
        <taxon>Thermotogati</taxon>
        <taxon>Thermotogota</taxon>
        <taxon>Thermotogae</taxon>
        <taxon>Kosmotogales</taxon>
        <taxon>Kosmotogaceae</taxon>
        <taxon>Mesotoga</taxon>
    </lineage>
</organism>
<comment type="subcellular location">
    <subcellularLocation>
        <location evidence="9">Cell membrane</location>
        <topology evidence="9">Single-pass membrane protein</topology>
    </subcellularLocation>
    <subcellularLocation>
        <location evidence="1">Membrane</location>
    </subcellularLocation>
</comment>
<evidence type="ECO:0000256" key="2">
    <source>
        <dbReference type="ARBA" id="ARBA00022448"/>
    </source>
</evidence>
<evidence type="ECO:0000256" key="7">
    <source>
        <dbReference type="ARBA" id="ARBA00023010"/>
    </source>
</evidence>
<reference evidence="11" key="1">
    <citation type="journal article" date="2015" name="MBio">
        <title>Genome-Resolved Metagenomic Analysis Reveals Roles for Candidate Phyla and Other Microbial Community Members in Biogeochemical Transformations in Oil Reservoirs.</title>
        <authorList>
            <person name="Hu P."/>
            <person name="Tom L."/>
            <person name="Singh A."/>
            <person name="Thomas B.C."/>
            <person name="Baker B.J."/>
            <person name="Piceno Y.M."/>
            <person name="Andersen G.L."/>
            <person name="Banfield J.F."/>
        </authorList>
    </citation>
    <scope>NUCLEOTIDE SEQUENCE [LARGE SCALE GENOMIC DNA]</scope>
</reference>
<evidence type="ECO:0000256" key="8">
    <source>
        <dbReference type="ARBA" id="ARBA00023136"/>
    </source>
</evidence>
<protein>
    <recommendedName>
        <fullName evidence="9">Protein translocase subunit SecE</fullName>
    </recommendedName>
</protein>
<dbReference type="PROSITE" id="PS01067">
    <property type="entry name" value="SECE_SEC61G"/>
    <property type="match status" value="1"/>
</dbReference>
<dbReference type="Pfam" id="PF00584">
    <property type="entry name" value="SecE"/>
    <property type="match status" value="1"/>
</dbReference>
<dbReference type="PANTHER" id="PTHR33910">
    <property type="entry name" value="PROTEIN TRANSLOCASE SUBUNIT SECE"/>
    <property type="match status" value="1"/>
</dbReference>
<dbReference type="GO" id="GO:0006605">
    <property type="term" value="P:protein targeting"/>
    <property type="evidence" value="ECO:0007669"/>
    <property type="project" value="UniProtKB-UniRule"/>
</dbReference>
<dbReference type="GO" id="GO:0043952">
    <property type="term" value="P:protein transport by the Sec complex"/>
    <property type="evidence" value="ECO:0007669"/>
    <property type="project" value="UniProtKB-UniRule"/>
</dbReference>
<dbReference type="GO" id="GO:0065002">
    <property type="term" value="P:intracellular protein transmembrane transport"/>
    <property type="evidence" value="ECO:0007669"/>
    <property type="project" value="UniProtKB-UniRule"/>
</dbReference>
<proteinExistence type="inferred from homology"/>
<evidence type="ECO:0000256" key="9">
    <source>
        <dbReference type="HAMAP-Rule" id="MF_00422"/>
    </source>
</evidence>
<keyword evidence="6 9" id="KW-1133">Transmembrane helix</keyword>
<evidence type="ECO:0000313" key="10">
    <source>
        <dbReference type="EMBL" id="KUK67553.1"/>
    </source>
</evidence>
<dbReference type="InterPro" id="IPR001901">
    <property type="entry name" value="Translocase_SecE/Sec61-g"/>
</dbReference>
<dbReference type="InterPro" id="IPR038379">
    <property type="entry name" value="SecE_sf"/>
</dbReference>
<dbReference type="GO" id="GO:0008320">
    <property type="term" value="F:protein transmembrane transporter activity"/>
    <property type="evidence" value="ECO:0007669"/>
    <property type="project" value="UniProtKB-UniRule"/>
</dbReference>
<accession>A0A101GZJ3</accession>
<gene>
    <name evidence="9" type="primary">secE</name>
    <name evidence="10" type="ORF">XD86_0723</name>
</gene>
<dbReference type="GO" id="GO:0005886">
    <property type="term" value="C:plasma membrane"/>
    <property type="evidence" value="ECO:0007669"/>
    <property type="project" value="UniProtKB-SubCell"/>
</dbReference>
<evidence type="ECO:0000256" key="3">
    <source>
        <dbReference type="ARBA" id="ARBA00022475"/>
    </source>
</evidence>
<dbReference type="Gene3D" id="1.20.5.1030">
    <property type="entry name" value="Preprotein translocase secy subunit"/>
    <property type="match status" value="1"/>
</dbReference>
<evidence type="ECO:0000256" key="5">
    <source>
        <dbReference type="ARBA" id="ARBA00022927"/>
    </source>
</evidence>
<dbReference type="HAMAP" id="MF_00422">
    <property type="entry name" value="SecE"/>
    <property type="match status" value="1"/>
</dbReference>
<dbReference type="InterPro" id="IPR005807">
    <property type="entry name" value="SecE_bac"/>
</dbReference>
<evidence type="ECO:0000313" key="11">
    <source>
        <dbReference type="Proteomes" id="UP000054260"/>
    </source>
</evidence>
<sequence>MAKAKFWKFLSEVRGEVKKVTWPNREQMISSTGAVIVILIVVGAFLALLDVIFTNAIGSLLNFLTGAV</sequence>
<keyword evidence="8 9" id="KW-0472">Membrane</keyword>
<keyword evidence="5 9" id="KW-0653">Protein transport</keyword>
<dbReference type="Proteomes" id="UP000054260">
    <property type="component" value="Unassembled WGS sequence"/>
</dbReference>
<dbReference type="PATRIC" id="fig|1236046.6.peg.854"/>